<proteinExistence type="predicted"/>
<protein>
    <submittedName>
        <fullName evidence="1">Uncharacterized protein</fullName>
    </submittedName>
</protein>
<dbReference type="EMBL" id="MLYV02000892">
    <property type="protein sequence ID" value="PSR75476.1"/>
    <property type="molecule type" value="Genomic_DNA"/>
</dbReference>
<gene>
    <name evidence="1" type="ORF">PHLCEN_2v9106</name>
</gene>
<evidence type="ECO:0000313" key="1">
    <source>
        <dbReference type="EMBL" id="PSR75476.1"/>
    </source>
</evidence>
<evidence type="ECO:0000313" key="2">
    <source>
        <dbReference type="Proteomes" id="UP000186601"/>
    </source>
</evidence>
<dbReference type="Proteomes" id="UP000186601">
    <property type="component" value="Unassembled WGS sequence"/>
</dbReference>
<comment type="caution">
    <text evidence="1">The sequence shown here is derived from an EMBL/GenBank/DDBJ whole genome shotgun (WGS) entry which is preliminary data.</text>
</comment>
<feature type="non-terminal residue" evidence="1">
    <location>
        <position position="1"/>
    </location>
</feature>
<sequence>CPRAFVAFRFFLVIGIKRRLVIESSGEALAPLPLVRSSRLELEGAPHRRKRTRVGEPVQQTGLSPAVTAPDVVVTSGVCSTTATTSMSLHAVPQIDSMASIQSACDTLGLDINELHEDAVSPLATENVPTDIEIVTEQDAYWYALDKVGAIFRLDRFVYVFQGWDKKNNMLEFLILQQHAAVAEQAPKLSNPLEML</sequence>
<dbReference type="OrthoDB" id="10602212at2759"/>
<accession>A0A2R6NRQ6</accession>
<reference evidence="1 2" key="1">
    <citation type="submission" date="2018-02" db="EMBL/GenBank/DDBJ databases">
        <title>Genome sequence of the basidiomycete white-rot fungus Phlebia centrifuga.</title>
        <authorList>
            <person name="Granchi Z."/>
            <person name="Peng M."/>
            <person name="de Vries R.P."/>
            <person name="Hilden K."/>
            <person name="Makela M.R."/>
            <person name="Grigoriev I."/>
            <person name="Riley R."/>
        </authorList>
    </citation>
    <scope>NUCLEOTIDE SEQUENCE [LARGE SCALE GENOMIC DNA]</scope>
    <source>
        <strain evidence="1 2">FBCC195</strain>
    </source>
</reference>
<keyword evidence="2" id="KW-1185">Reference proteome</keyword>
<organism evidence="1 2">
    <name type="scientific">Hermanssonia centrifuga</name>
    <dbReference type="NCBI Taxonomy" id="98765"/>
    <lineage>
        <taxon>Eukaryota</taxon>
        <taxon>Fungi</taxon>
        <taxon>Dikarya</taxon>
        <taxon>Basidiomycota</taxon>
        <taxon>Agaricomycotina</taxon>
        <taxon>Agaricomycetes</taxon>
        <taxon>Polyporales</taxon>
        <taxon>Meruliaceae</taxon>
        <taxon>Hermanssonia</taxon>
    </lineage>
</organism>
<dbReference type="AlphaFoldDB" id="A0A2R6NRQ6"/>
<name>A0A2R6NRQ6_9APHY</name>